<keyword evidence="4" id="KW-1185">Reference proteome</keyword>
<accession>A0ABP7Q7T9</accession>
<proteinExistence type="predicted"/>
<dbReference type="Proteomes" id="UP001501337">
    <property type="component" value="Unassembled WGS sequence"/>
</dbReference>
<organism evidence="3 4">
    <name type="scientific">Allohahella marinimesophila</name>
    <dbReference type="NCBI Taxonomy" id="1054972"/>
    <lineage>
        <taxon>Bacteria</taxon>
        <taxon>Pseudomonadati</taxon>
        <taxon>Pseudomonadota</taxon>
        <taxon>Gammaproteobacteria</taxon>
        <taxon>Oceanospirillales</taxon>
        <taxon>Hahellaceae</taxon>
        <taxon>Allohahella</taxon>
    </lineage>
</organism>
<evidence type="ECO:0000313" key="3">
    <source>
        <dbReference type="EMBL" id="GAA3977971.1"/>
    </source>
</evidence>
<dbReference type="InterPro" id="IPR021104">
    <property type="entry name" value="KfrA_DNA-bd_N"/>
</dbReference>
<name>A0ABP7Q7T9_9GAMM</name>
<evidence type="ECO:0000313" key="4">
    <source>
        <dbReference type="Proteomes" id="UP001501337"/>
    </source>
</evidence>
<dbReference type="RefSeq" id="WP_344809437.1">
    <property type="nucleotide sequence ID" value="NZ_BAABBO010000022.1"/>
</dbReference>
<dbReference type="EMBL" id="BAABBO010000022">
    <property type="protein sequence ID" value="GAA3977971.1"/>
    <property type="molecule type" value="Genomic_DNA"/>
</dbReference>
<comment type="caution">
    <text evidence="3">The sequence shown here is derived from an EMBL/GenBank/DDBJ whole genome shotgun (WGS) entry which is preliminary data.</text>
</comment>
<dbReference type="Pfam" id="PF11740">
    <property type="entry name" value="KfrA_N"/>
    <property type="match status" value="1"/>
</dbReference>
<keyword evidence="1" id="KW-0175">Coiled coil</keyword>
<gene>
    <name evidence="3" type="ORF">GCM10022278_38330</name>
</gene>
<sequence length="189" mass="21037">MSISEKQILDSIEFLDSNRVQPTYRAVREHLGAGSNSTIKLVLQAWLKKKNEDQVLGEVGCPSSISERVDNLKAAIWRAAKDHARTELEDICAGFDEETASLAGRIDDLDILLEAAEKKVEEQSKEIAALRAKYDQVDQERTALISRVSGLESSERVLRESLAKAEQRESSLAEMLKERISPAASARKK</sequence>
<protein>
    <recommendedName>
        <fullName evidence="2">KfrA N-terminal DNA-binding domain-containing protein</fullName>
    </recommendedName>
</protein>
<feature type="coiled-coil region" evidence="1">
    <location>
        <begin position="106"/>
        <end position="140"/>
    </location>
</feature>
<feature type="domain" description="KfrA N-terminal DNA-binding" evidence="2">
    <location>
        <begin position="20"/>
        <end position="119"/>
    </location>
</feature>
<evidence type="ECO:0000256" key="1">
    <source>
        <dbReference type="SAM" id="Coils"/>
    </source>
</evidence>
<evidence type="ECO:0000259" key="2">
    <source>
        <dbReference type="Pfam" id="PF11740"/>
    </source>
</evidence>
<reference evidence="4" key="1">
    <citation type="journal article" date="2019" name="Int. J. Syst. Evol. Microbiol.">
        <title>The Global Catalogue of Microorganisms (GCM) 10K type strain sequencing project: providing services to taxonomists for standard genome sequencing and annotation.</title>
        <authorList>
            <consortium name="The Broad Institute Genomics Platform"/>
            <consortium name="The Broad Institute Genome Sequencing Center for Infectious Disease"/>
            <person name="Wu L."/>
            <person name="Ma J."/>
        </authorList>
    </citation>
    <scope>NUCLEOTIDE SEQUENCE [LARGE SCALE GENOMIC DNA]</scope>
    <source>
        <strain evidence="4">JCM 17555</strain>
    </source>
</reference>